<dbReference type="EMBL" id="FLRA01000012">
    <property type="protein sequence ID" value="SBT17703.1"/>
    <property type="molecule type" value="Genomic_DNA"/>
</dbReference>
<reference evidence="3 4" key="2">
    <citation type="submission" date="2016-06" db="EMBL/GenBank/DDBJ databases">
        <authorList>
            <person name="Rodrigo-Torres L."/>
            <person name="Arahal D.R."/>
        </authorList>
    </citation>
    <scope>NUCLEOTIDE SEQUENCE [LARGE SCALE GENOMIC DNA]</scope>
    <source>
        <strain evidence="3 4">CECT 5116</strain>
    </source>
</reference>
<evidence type="ECO:0000313" key="5">
    <source>
        <dbReference type="Proteomes" id="UP000092871"/>
    </source>
</evidence>
<evidence type="ECO:0000313" key="2">
    <source>
        <dbReference type="EMBL" id="SBT17703.1"/>
    </source>
</evidence>
<dbReference type="RefSeq" id="WP_067035193.1">
    <property type="nucleotide sequence ID" value="NZ_FLRA01000012.1"/>
</dbReference>
<organism evidence="2 5">
    <name type="scientific">Marinomonas gallaica</name>
    <dbReference type="NCBI Taxonomy" id="1806667"/>
    <lineage>
        <taxon>Bacteria</taxon>
        <taxon>Pseudomonadati</taxon>
        <taxon>Pseudomonadota</taxon>
        <taxon>Gammaproteobacteria</taxon>
        <taxon>Oceanospirillales</taxon>
        <taxon>Oceanospirillaceae</taxon>
        <taxon>Marinomonas</taxon>
    </lineage>
</organism>
<evidence type="ECO:0000313" key="3">
    <source>
        <dbReference type="EMBL" id="SBT20029.1"/>
    </source>
</evidence>
<proteinExistence type="predicted"/>
<reference evidence="2 5" key="1">
    <citation type="submission" date="2016-06" db="EMBL/GenBank/DDBJ databases">
        <authorList>
            <person name="Kjaerup R.B."/>
            <person name="Dalgaard T.S."/>
            <person name="Juul-Madsen H.R."/>
        </authorList>
    </citation>
    <scope>NUCLEOTIDE SEQUENCE [LARGE SCALE GENOMIC DNA]</scope>
    <source>
        <strain evidence="2 5">CECT 5115</strain>
    </source>
</reference>
<dbReference type="Proteomes" id="UP000092871">
    <property type="component" value="Unassembled WGS sequence"/>
</dbReference>
<protein>
    <submittedName>
        <fullName evidence="2">T5orf172 domain protein</fullName>
    </submittedName>
</protein>
<dbReference type="SMART" id="SM00974">
    <property type="entry name" value="T5orf172"/>
    <property type="match status" value="1"/>
</dbReference>
<name>A0A1C3JR72_9GAMM</name>
<gene>
    <name evidence="2" type="ORF">MGA5115_01819</name>
    <name evidence="3" type="ORF">MGA5116_00612</name>
</gene>
<dbReference type="OrthoDB" id="9814995at2"/>
<keyword evidence="4" id="KW-1185">Reference proteome</keyword>
<dbReference type="Pfam" id="PF13455">
    <property type="entry name" value="MUG113"/>
    <property type="match status" value="1"/>
</dbReference>
<evidence type="ECO:0000259" key="1">
    <source>
        <dbReference type="SMART" id="SM00974"/>
    </source>
</evidence>
<accession>A0A1C3JR72</accession>
<dbReference type="EMBL" id="FLRB01000005">
    <property type="protein sequence ID" value="SBT20029.1"/>
    <property type="molecule type" value="Genomic_DNA"/>
</dbReference>
<sequence length="401" mass="45810">MPDLSDLELLDALGVEAKAKKKVKLTPKQERIIAGFEEIQRFVEDHGHAPKHGEDKDIFERLYATRLDRIRKLPECRELVEDLDTEGLLEGSELSDEAILEDVGDDELLAQLGVEAQKSNDITELKHVKSQAQKEREKADEVGTREPCKDFDNFKPMFESVQADLKTGLRKTLPFNKDGSIEEGNWFILGGQKALVADVGDQFIGTDGRKEYRLRVIFDNGVESNQLMRSLQKRLWEDETGRRISDTSYGPLFDDVETEEDLASGTIYVLRSKLDHPVINQSRDVIHKIGVTGGEVKKRIANAKNDPTYLMADVEIVATYELFNINRKKLEALIHRFFDNAKMEIEIKDRFGKPVVPQEWFLVPLFVIDEVVEKIKDKTISEYKYDIEKASLVSISNNKKK</sequence>
<feature type="domain" description="Bacteriophage T5 Orf172 DNA-binding" evidence="1">
    <location>
        <begin position="281"/>
        <end position="375"/>
    </location>
</feature>
<dbReference type="InterPro" id="IPR018306">
    <property type="entry name" value="Phage_T5_Orf172_DNA-bd"/>
</dbReference>
<dbReference type="Proteomes" id="UP000092840">
    <property type="component" value="Unassembled WGS sequence"/>
</dbReference>
<evidence type="ECO:0000313" key="4">
    <source>
        <dbReference type="Proteomes" id="UP000092840"/>
    </source>
</evidence>
<dbReference type="AlphaFoldDB" id="A0A1C3JR72"/>